<dbReference type="EMBL" id="GL890969">
    <property type="protein sequence ID" value="EGJ29449.1"/>
    <property type="molecule type" value="Genomic_DNA"/>
</dbReference>
<proteinExistence type="predicted"/>
<protein>
    <submittedName>
        <fullName evidence="3">Transposase, IS605 OrfB family, central region</fullName>
    </submittedName>
</protein>
<dbReference type="GO" id="GO:0003677">
    <property type="term" value="F:DNA binding"/>
    <property type="evidence" value="ECO:0007669"/>
    <property type="project" value="UniProtKB-KW"/>
</dbReference>
<dbReference type="Proteomes" id="UP000003959">
    <property type="component" value="Unassembled WGS sequence"/>
</dbReference>
<dbReference type="eggNOG" id="COG0675">
    <property type="taxonomic scope" value="Bacteria"/>
</dbReference>
<keyword evidence="1" id="KW-0238">DNA-binding</keyword>
<evidence type="ECO:0000313" key="3">
    <source>
        <dbReference type="EMBL" id="EGJ29449.1"/>
    </source>
</evidence>
<evidence type="ECO:0000313" key="4">
    <source>
        <dbReference type="Proteomes" id="UP000003959"/>
    </source>
</evidence>
<dbReference type="InterPro" id="IPR051491">
    <property type="entry name" value="Recombinase/Transposase-rel"/>
</dbReference>
<accession>F4Y0T8</accession>
<dbReference type="Pfam" id="PF07282">
    <property type="entry name" value="Cas12f1-like_TNB"/>
    <property type="match status" value="1"/>
</dbReference>
<dbReference type="InterPro" id="IPR010095">
    <property type="entry name" value="Cas12f1-like_TNB"/>
</dbReference>
<gene>
    <name evidence="3" type="ORF">LYNGBM3L_62690</name>
</gene>
<dbReference type="AlphaFoldDB" id="F4Y0T8"/>
<sequence length="138" mass="15993">MDNLISKISKAKGKQKRRMRKAARPIVIRIQNLINELHHKAARFLVDNFDVILLPTFETSQMSKRQDRKIRSKTVRNMLSFAHYRFKEFLKHKAFETGKTVVDVCEAYTSKTVSWRGELVKIGASKIIKSGIDGQKMD</sequence>
<feature type="domain" description="Cas12f1-like TNB" evidence="2">
    <location>
        <begin position="83"/>
        <end position="117"/>
    </location>
</feature>
<keyword evidence="4" id="KW-1185">Reference proteome</keyword>
<reference evidence="4" key="1">
    <citation type="journal article" date="2011" name="Proc. Natl. Acad. Sci. U.S.A.">
        <title>Genomic insights into the physiology and ecology of the marine filamentous cyanobacterium Lyngbya majuscula.</title>
        <authorList>
            <person name="Jones A.C."/>
            <person name="Monroe E.A."/>
            <person name="Podell S."/>
            <person name="Hess W.R."/>
            <person name="Klages S."/>
            <person name="Esquenazi E."/>
            <person name="Niessen S."/>
            <person name="Hoover H."/>
            <person name="Rothmann M."/>
            <person name="Lasken R.S."/>
            <person name="Yates J.R.III."/>
            <person name="Reinhardt R."/>
            <person name="Kube M."/>
            <person name="Burkart M.D."/>
            <person name="Allen E.E."/>
            <person name="Dorrestein P.C."/>
            <person name="Gerwick W.H."/>
            <person name="Gerwick L."/>
        </authorList>
    </citation>
    <scope>NUCLEOTIDE SEQUENCE [LARGE SCALE GENOMIC DNA]</scope>
    <source>
        <strain evidence="4">3L</strain>
    </source>
</reference>
<organism evidence="3 4">
    <name type="scientific">Moorena producens 3L</name>
    <dbReference type="NCBI Taxonomy" id="489825"/>
    <lineage>
        <taxon>Bacteria</taxon>
        <taxon>Bacillati</taxon>
        <taxon>Cyanobacteriota</taxon>
        <taxon>Cyanophyceae</taxon>
        <taxon>Coleofasciculales</taxon>
        <taxon>Coleofasciculaceae</taxon>
        <taxon>Moorena</taxon>
    </lineage>
</organism>
<dbReference type="HOGENOM" id="CLU_029254_1_1_3"/>
<dbReference type="PANTHER" id="PTHR36172">
    <property type="match status" value="1"/>
</dbReference>
<evidence type="ECO:0000259" key="2">
    <source>
        <dbReference type="Pfam" id="PF07282"/>
    </source>
</evidence>
<dbReference type="PANTHER" id="PTHR36172:SF1">
    <property type="entry name" value="RESOLVASE-RELATED"/>
    <property type="match status" value="1"/>
</dbReference>
<name>F4Y0T8_9CYAN</name>
<evidence type="ECO:0000256" key="1">
    <source>
        <dbReference type="ARBA" id="ARBA00023125"/>
    </source>
</evidence>